<name>A0AAJ0AZS0_9PEZI</name>
<protein>
    <submittedName>
        <fullName evidence="2">Uncharacterized protein</fullName>
    </submittedName>
</protein>
<evidence type="ECO:0000313" key="2">
    <source>
        <dbReference type="EMBL" id="KAK1699788.1"/>
    </source>
</evidence>
<sequence>MTIDNYKTLSAPERSQAPLYQSIRDGFDTGEINGPSKLQGTKRRKRSPAPSGIGSLAVSCGIKPASFRNTTKSTRMRERFVIDPDLQGNNRAKTPTTAVDAQVMPESSGQATPNNSHHTERHTVRGNLGSPRVLPSLRTIEVLPMRRVSGHCSDNVFILSDLVEETDHARCATLDSNRASTFSRDDSHVGASSILRKASSKALVDDVLLNKRLAETESTSPTDTTSKMKPGAERKTSFGPVSTGETLVNSETSDASLLAGTVLQGGPATWAVVFADLRPRPVGTMSRENRGVESQHSPCLGTI</sequence>
<feature type="compositionally biased region" description="Low complexity" evidence="1">
    <location>
        <begin position="216"/>
        <end position="225"/>
    </location>
</feature>
<comment type="caution">
    <text evidence="2">The sequence shown here is derived from an EMBL/GenBank/DDBJ whole genome shotgun (WGS) entry which is preliminary data.</text>
</comment>
<proteinExistence type="predicted"/>
<evidence type="ECO:0000313" key="3">
    <source>
        <dbReference type="Proteomes" id="UP001224890"/>
    </source>
</evidence>
<evidence type="ECO:0000256" key="1">
    <source>
        <dbReference type="SAM" id="MobiDB-lite"/>
    </source>
</evidence>
<dbReference type="GeneID" id="85458130"/>
<dbReference type="AlphaFoldDB" id="A0AAJ0AZS0"/>
<feature type="region of interest" description="Disordered" evidence="1">
    <location>
        <begin position="105"/>
        <end position="130"/>
    </location>
</feature>
<keyword evidence="3" id="KW-1185">Reference proteome</keyword>
<dbReference type="Proteomes" id="UP001224890">
    <property type="component" value="Unassembled WGS sequence"/>
</dbReference>
<dbReference type="RefSeq" id="XP_060435545.1">
    <property type="nucleotide sequence ID" value="XM_060573604.1"/>
</dbReference>
<reference evidence="2" key="1">
    <citation type="submission" date="2021-06" db="EMBL/GenBank/DDBJ databases">
        <title>Comparative genomics, transcriptomics and evolutionary studies reveal genomic signatures of adaptation to plant cell wall in hemibiotrophic fungi.</title>
        <authorList>
            <consortium name="DOE Joint Genome Institute"/>
            <person name="Baroncelli R."/>
            <person name="Diaz J.F."/>
            <person name="Benocci T."/>
            <person name="Peng M."/>
            <person name="Battaglia E."/>
            <person name="Haridas S."/>
            <person name="Andreopoulos W."/>
            <person name="Labutti K."/>
            <person name="Pangilinan J."/>
            <person name="Floch G.L."/>
            <person name="Makela M.R."/>
            <person name="Henrissat B."/>
            <person name="Grigoriev I.V."/>
            <person name="Crouch J.A."/>
            <person name="De Vries R.P."/>
            <person name="Sukno S.A."/>
            <person name="Thon M.R."/>
        </authorList>
    </citation>
    <scope>NUCLEOTIDE SEQUENCE</scope>
    <source>
        <strain evidence="2">CBS 193.32</strain>
    </source>
</reference>
<feature type="region of interest" description="Disordered" evidence="1">
    <location>
        <begin position="25"/>
        <end position="57"/>
    </location>
</feature>
<feature type="region of interest" description="Disordered" evidence="1">
    <location>
        <begin position="215"/>
        <end position="247"/>
    </location>
</feature>
<gene>
    <name evidence="2" type="ORF">BDP55DRAFT_644878</name>
</gene>
<accession>A0AAJ0AZS0</accession>
<dbReference type="EMBL" id="JAHMHR010000003">
    <property type="protein sequence ID" value="KAK1699788.1"/>
    <property type="molecule type" value="Genomic_DNA"/>
</dbReference>
<feature type="compositionally biased region" description="Polar residues" evidence="1">
    <location>
        <begin position="105"/>
        <end position="116"/>
    </location>
</feature>
<organism evidence="2 3">
    <name type="scientific">Colletotrichum godetiae</name>
    <dbReference type="NCBI Taxonomy" id="1209918"/>
    <lineage>
        <taxon>Eukaryota</taxon>
        <taxon>Fungi</taxon>
        <taxon>Dikarya</taxon>
        <taxon>Ascomycota</taxon>
        <taxon>Pezizomycotina</taxon>
        <taxon>Sordariomycetes</taxon>
        <taxon>Hypocreomycetidae</taxon>
        <taxon>Glomerellales</taxon>
        <taxon>Glomerellaceae</taxon>
        <taxon>Colletotrichum</taxon>
        <taxon>Colletotrichum acutatum species complex</taxon>
    </lineage>
</organism>